<feature type="compositionally biased region" description="Basic and acidic residues" evidence="5">
    <location>
        <begin position="239"/>
        <end position="252"/>
    </location>
</feature>
<comment type="similarity">
    <text evidence="1 3">Belongs to the nucleosome assembly protein (NAP) family.</text>
</comment>
<feature type="compositionally biased region" description="Acidic residues" evidence="5">
    <location>
        <begin position="204"/>
        <end position="238"/>
    </location>
</feature>
<organism evidence="6">
    <name type="scientific">Fagus sylvatica</name>
    <name type="common">Beechnut</name>
    <dbReference type="NCBI Taxonomy" id="28930"/>
    <lineage>
        <taxon>Eukaryota</taxon>
        <taxon>Viridiplantae</taxon>
        <taxon>Streptophyta</taxon>
        <taxon>Embryophyta</taxon>
        <taxon>Tracheophyta</taxon>
        <taxon>Spermatophyta</taxon>
        <taxon>Magnoliopsida</taxon>
        <taxon>eudicotyledons</taxon>
        <taxon>Gunneridae</taxon>
        <taxon>Pentapetalae</taxon>
        <taxon>rosids</taxon>
        <taxon>fabids</taxon>
        <taxon>Fagales</taxon>
        <taxon>Fagaceae</taxon>
        <taxon>Fagus</taxon>
    </lineage>
</organism>
<sequence length="270" mass="31858">MVAKKGNDSKVLKRTEEKDSDHIDSELVLSIEKLQEIQDELDQIDEEASDQVLEFEQKFNEIRRLVYNTRTEIIKTIPDFWLTSFLSQPELRDLMNEEDRKIFKYLDCLDVEDFEELGSGFSITFNFNENPYFEDTKLTKSFTFFMEGTIEITGTTIKWKEGMGASNGVNYNKKGKKRQRTDESFFNWFSETQSTNIEEYCRNEEDEEVFSDSDEDDEEYSNGDLDDEEENSEDDEQDEMKMLLREKNKPQENSENDEQDEDEDGTDGEK</sequence>
<feature type="region of interest" description="Disordered" evidence="5">
    <location>
        <begin position="201"/>
        <end position="270"/>
    </location>
</feature>
<gene>
    <name evidence="6" type="ORF">FSB_LOCUS48904</name>
</gene>
<dbReference type="SUPFAM" id="SSF143113">
    <property type="entry name" value="NAP-like"/>
    <property type="match status" value="1"/>
</dbReference>
<dbReference type="GO" id="GO:0005634">
    <property type="term" value="C:nucleus"/>
    <property type="evidence" value="ECO:0007669"/>
    <property type="project" value="InterPro"/>
</dbReference>
<evidence type="ECO:0000313" key="6">
    <source>
        <dbReference type="EMBL" id="SPD21022.1"/>
    </source>
</evidence>
<evidence type="ECO:0000256" key="2">
    <source>
        <dbReference type="ARBA" id="ARBA00023186"/>
    </source>
</evidence>
<evidence type="ECO:0000256" key="5">
    <source>
        <dbReference type="SAM" id="MobiDB-lite"/>
    </source>
</evidence>
<name>A0A2N9I8N1_FAGSY</name>
<feature type="region of interest" description="Disordered" evidence="5">
    <location>
        <begin position="1"/>
        <end position="22"/>
    </location>
</feature>
<reference evidence="6" key="1">
    <citation type="submission" date="2018-02" db="EMBL/GenBank/DDBJ databases">
        <authorList>
            <person name="Cohen D.B."/>
            <person name="Kent A.D."/>
        </authorList>
    </citation>
    <scope>NUCLEOTIDE SEQUENCE</scope>
</reference>
<dbReference type="GO" id="GO:0006334">
    <property type="term" value="P:nucleosome assembly"/>
    <property type="evidence" value="ECO:0007669"/>
    <property type="project" value="InterPro"/>
</dbReference>
<proteinExistence type="inferred from homology"/>
<feature type="coiled-coil region" evidence="4">
    <location>
        <begin position="27"/>
        <end position="54"/>
    </location>
</feature>
<dbReference type="Pfam" id="PF00956">
    <property type="entry name" value="NAP"/>
    <property type="match status" value="1"/>
</dbReference>
<dbReference type="InterPro" id="IPR002164">
    <property type="entry name" value="NAP_family"/>
</dbReference>
<dbReference type="Gene3D" id="1.20.5.1500">
    <property type="match status" value="1"/>
</dbReference>
<dbReference type="AlphaFoldDB" id="A0A2N9I8N1"/>
<evidence type="ECO:0000256" key="3">
    <source>
        <dbReference type="RuleBase" id="RU003876"/>
    </source>
</evidence>
<accession>A0A2N9I8N1</accession>
<dbReference type="GO" id="GO:0042393">
    <property type="term" value="F:histone binding"/>
    <property type="evidence" value="ECO:0007669"/>
    <property type="project" value="UniProtKB-ARBA"/>
</dbReference>
<dbReference type="GO" id="GO:0000724">
    <property type="term" value="P:double-strand break repair via homologous recombination"/>
    <property type="evidence" value="ECO:0007669"/>
    <property type="project" value="UniProtKB-ARBA"/>
</dbReference>
<evidence type="ECO:0008006" key="7">
    <source>
        <dbReference type="Google" id="ProtNLM"/>
    </source>
</evidence>
<feature type="compositionally biased region" description="Acidic residues" evidence="5">
    <location>
        <begin position="254"/>
        <end position="270"/>
    </location>
</feature>
<evidence type="ECO:0000256" key="1">
    <source>
        <dbReference type="ARBA" id="ARBA00009947"/>
    </source>
</evidence>
<evidence type="ECO:0000256" key="4">
    <source>
        <dbReference type="SAM" id="Coils"/>
    </source>
</evidence>
<keyword evidence="4" id="KW-0175">Coiled coil</keyword>
<dbReference type="PANTHER" id="PTHR11875">
    <property type="entry name" value="TESTIS-SPECIFIC Y-ENCODED PROTEIN"/>
    <property type="match status" value="1"/>
</dbReference>
<dbReference type="EMBL" id="OIVN01005124">
    <property type="protein sequence ID" value="SPD21022.1"/>
    <property type="molecule type" value="Genomic_DNA"/>
</dbReference>
<dbReference type="InterPro" id="IPR037231">
    <property type="entry name" value="NAP-like_sf"/>
</dbReference>
<keyword evidence="2" id="KW-0143">Chaperone</keyword>
<dbReference type="Gene3D" id="3.30.1120.90">
    <property type="entry name" value="Nucleosome assembly protein"/>
    <property type="match status" value="1"/>
</dbReference>
<protein>
    <recommendedName>
        <fullName evidence="7">NAP1-related protein 2</fullName>
    </recommendedName>
</protein>